<dbReference type="Gene3D" id="1.20.1250.20">
    <property type="entry name" value="MFS general substrate transporter like domains"/>
    <property type="match status" value="1"/>
</dbReference>
<feature type="transmembrane region" description="Helical" evidence="2">
    <location>
        <begin position="111"/>
        <end position="130"/>
    </location>
</feature>
<dbReference type="SUPFAM" id="SSF103473">
    <property type="entry name" value="MFS general substrate transporter"/>
    <property type="match status" value="1"/>
</dbReference>
<evidence type="ECO:0000313" key="3">
    <source>
        <dbReference type="EMBL" id="TVU31515.1"/>
    </source>
</evidence>
<dbReference type="Gramene" id="TVU31515">
    <property type="protein sequence ID" value="TVU31515"/>
    <property type="gene ID" value="EJB05_23202"/>
</dbReference>
<proteinExistence type="predicted"/>
<reference evidence="3 4" key="1">
    <citation type="journal article" date="2019" name="Sci. Rep.">
        <title>A high-quality genome of Eragrostis curvula grass provides insights into Poaceae evolution and supports new strategies to enhance forage quality.</title>
        <authorList>
            <person name="Carballo J."/>
            <person name="Santos B.A.C.M."/>
            <person name="Zappacosta D."/>
            <person name="Garbus I."/>
            <person name="Selva J.P."/>
            <person name="Gallo C.A."/>
            <person name="Diaz A."/>
            <person name="Albertini E."/>
            <person name="Caccamo M."/>
            <person name="Echenique V."/>
        </authorList>
    </citation>
    <scope>NUCLEOTIDE SEQUENCE [LARGE SCALE GENOMIC DNA]</scope>
    <source>
        <strain evidence="4">cv. Victoria</strain>
        <tissue evidence="3">Leaf</tissue>
    </source>
</reference>
<sequence>MGGGSGGGRSRADERGVAPLLPEPQSSSMSPPPPSGSNGHQQQQPTVSSMESGQEATAKGRRFNWKAPAIVLVFELLESIAFSGLALNLVVYLGTVLHGSTAFNAAHVDTWNGTTFIVPVIGAFLADSYFGKYRTILASIAFYLAVSWRNPHFFMFFFEKSLAGRQWNPEERM</sequence>
<feature type="compositionally biased region" description="Low complexity" evidence="1">
    <location>
        <begin position="36"/>
        <end position="45"/>
    </location>
</feature>
<dbReference type="InterPro" id="IPR036259">
    <property type="entry name" value="MFS_trans_sf"/>
</dbReference>
<dbReference type="EMBL" id="RWGY01000011">
    <property type="protein sequence ID" value="TVU31515.1"/>
    <property type="molecule type" value="Genomic_DNA"/>
</dbReference>
<keyword evidence="2" id="KW-1133">Transmembrane helix</keyword>
<feature type="region of interest" description="Disordered" evidence="1">
    <location>
        <begin position="1"/>
        <end position="54"/>
    </location>
</feature>
<dbReference type="OrthoDB" id="782807at2759"/>
<organism evidence="3 4">
    <name type="scientific">Eragrostis curvula</name>
    <name type="common">weeping love grass</name>
    <dbReference type="NCBI Taxonomy" id="38414"/>
    <lineage>
        <taxon>Eukaryota</taxon>
        <taxon>Viridiplantae</taxon>
        <taxon>Streptophyta</taxon>
        <taxon>Embryophyta</taxon>
        <taxon>Tracheophyta</taxon>
        <taxon>Spermatophyta</taxon>
        <taxon>Magnoliopsida</taxon>
        <taxon>Liliopsida</taxon>
        <taxon>Poales</taxon>
        <taxon>Poaceae</taxon>
        <taxon>PACMAD clade</taxon>
        <taxon>Chloridoideae</taxon>
        <taxon>Eragrostideae</taxon>
        <taxon>Eragrostidinae</taxon>
        <taxon>Eragrostis</taxon>
    </lineage>
</organism>
<evidence type="ECO:0000313" key="4">
    <source>
        <dbReference type="Proteomes" id="UP000324897"/>
    </source>
</evidence>
<comment type="caution">
    <text evidence="3">The sequence shown here is derived from an EMBL/GenBank/DDBJ whole genome shotgun (WGS) entry which is preliminary data.</text>
</comment>
<keyword evidence="2" id="KW-0812">Transmembrane</keyword>
<accession>A0A5J9V6E2</accession>
<protein>
    <submittedName>
        <fullName evidence="3">Uncharacterized protein</fullName>
    </submittedName>
</protein>
<keyword evidence="4" id="KW-1185">Reference proteome</keyword>
<evidence type="ECO:0000256" key="1">
    <source>
        <dbReference type="SAM" id="MobiDB-lite"/>
    </source>
</evidence>
<dbReference type="Proteomes" id="UP000324897">
    <property type="component" value="Chromosome 1"/>
</dbReference>
<name>A0A5J9V6E2_9POAL</name>
<dbReference type="PANTHER" id="PTHR11654">
    <property type="entry name" value="OLIGOPEPTIDE TRANSPORTER-RELATED"/>
    <property type="match status" value="1"/>
</dbReference>
<feature type="transmembrane region" description="Helical" evidence="2">
    <location>
        <begin position="69"/>
        <end position="91"/>
    </location>
</feature>
<dbReference type="AlphaFoldDB" id="A0A5J9V6E2"/>
<keyword evidence="2" id="KW-0472">Membrane</keyword>
<evidence type="ECO:0000256" key="2">
    <source>
        <dbReference type="SAM" id="Phobius"/>
    </source>
</evidence>
<gene>
    <name evidence="3" type="ORF">EJB05_23202</name>
</gene>